<evidence type="ECO:0000256" key="1">
    <source>
        <dbReference type="SAM" id="Phobius"/>
    </source>
</evidence>
<reference evidence="4 5" key="1">
    <citation type="submission" date="2016-04" db="EMBL/GenBank/DDBJ databases">
        <title>A degradative enzymes factory behind the ericoid mycorrhizal symbiosis.</title>
        <authorList>
            <consortium name="DOE Joint Genome Institute"/>
            <person name="Martino E."/>
            <person name="Morin E."/>
            <person name="Grelet G."/>
            <person name="Kuo A."/>
            <person name="Kohler A."/>
            <person name="Daghino S."/>
            <person name="Barry K."/>
            <person name="Choi C."/>
            <person name="Cichocki N."/>
            <person name="Clum A."/>
            <person name="Copeland A."/>
            <person name="Hainaut M."/>
            <person name="Haridas S."/>
            <person name="Labutti K."/>
            <person name="Lindquist E."/>
            <person name="Lipzen A."/>
            <person name="Khouja H.-R."/>
            <person name="Murat C."/>
            <person name="Ohm R."/>
            <person name="Olson A."/>
            <person name="Spatafora J."/>
            <person name="Veneault-Fourrey C."/>
            <person name="Henrissat B."/>
            <person name="Grigoriev I."/>
            <person name="Martin F."/>
            <person name="Perotto S."/>
        </authorList>
    </citation>
    <scope>NUCLEOTIDE SEQUENCE [LARGE SCALE GENOMIC DNA]</scope>
    <source>
        <strain evidence="4 5">F</strain>
    </source>
</reference>
<dbReference type="EMBL" id="KZ613969">
    <property type="protein sequence ID" value="PMD30095.1"/>
    <property type="molecule type" value="Genomic_DNA"/>
</dbReference>
<keyword evidence="1" id="KW-1133">Transmembrane helix</keyword>
<evidence type="ECO:0000313" key="5">
    <source>
        <dbReference type="Proteomes" id="UP000235786"/>
    </source>
</evidence>
<dbReference type="Gene3D" id="2.60.40.1610">
    <property type="entry name" value="Domain of unknown function DUF1254"/>
    <property type="match status" value="1"/>
</dbReference>
<gene>
    <name evidence="4" type="ORF">L207DRAFT_614915</name>
</gene>
<organism evidence="4 5">
    <name type="scientific">Hyaloscypha variabilis (strain UAMH 11265 / GT02V1 / F)</name>
    <name type="common">Meliniomyces variabilis</name>
    <dbReference type="NCBI Taxonomy" id="1149755"/>
    <lineage>
        <taxon>Eukaryota</taxon>
        <taxon>Fungi</taxon>
        <taxon>Dikarya</taxon>
        <taxon>Ascomycota</taxon>
        <taxon>Pezizomycotina</taxon>
        <taxon>Leotiomycetes</taxon>
        <taxon>Helotiales</taxon>
        <taxon>Hyaloscyphaceae</taxon>
        <taxon>Hyaloscypha</taxon>
        <taxon>Hyaloscypha variabilis</taxon>
    </lineage>
</organism>
<evidence type="ECO:0000259" key="2">
    <source>
        <dbReference type="Pfam" id="PF06742"/>
    </source>
</evidence>
<dbReference type="Gene3D" id="2.60.120.600">
    <property type="entry name" value="Domain of unknown function DUF1214, C-terminal domain"/>
    <property type="match status" value="1"/>
</dbReference>
<keyword evidence="1" id="KW-0812">Transmembrane</keyword>
<dbReference type="OrthoDB" id="2018906at2759"/>
<dbReference type="SUPFAM" id="SSF160935">
    <property type="entry name" value="VPA0735-like"/>
    <property type="match status" value="1"/>
</dbReference>
<name>A0A2J6QUZ6_HYAVF</name>
<protein>
    <recommendedName>
        <fullName evidence="6">DUF1254-domain-containing protein</fullName>
    </recommendedName>
</protein>
<dbReference type="InterPro" id="IPR010679">
    <property type="entry name" value="DUF1254"/>
</dbReference>
<feature type="domain" description="DUF1254" evidence="3">
    <location>
        <begin position="73"/>
        <end position="210"/>
    </location>
</feature>
<dbReference type="InterPro" id="IPR037050">
    <property type="entry name" value="DUF1254_sf"/>
</dbReference>
<accession>A0A2J6QUZ6</accession>
<evidence type="ECO:0000313" key="4">
    <source>
        <dbReference type="EMBL" id="PMD30095.1"/>
    </source>
</evidence>
<keyword evidence="5" id="KW-1185">Reference proteome</keyword>
<dbReference type="PANTHER" id="PTHR36509">
    <property type="entry name" value="BLL3101 PROTEIN"/>
    <property type="match status" value="1"/>
</dbReference>
<evidence type="ECO:0008006" key="6">
    <source>
        <dbReference type="Google" id="ProtNLM"/>
    </source>
</evidence>
<dbReference type="Proteomes" id="UP000235786">
    <property type="component" value="Unassembled WGS sequence"/>
</dbReference>
<feature type="transmembrane region" description="Helical" evidence="1">
    <location>
        <begin position="12"/>
        <end position="32"/>
    </location>
</feature>
<dbReference type="InterPro" id="IPR010621">
    <property type="entry name" value="DUF1214"/>
</dbReference>
<dbReference type="Pfam" id="PF06863">
    <property type="entry name" value="DUF1254"/>
    <property type="match status" value="1"/>
</dbReference>
<dbReference type="InterPro" id="IPR037049">
    <property type="entry name" value="DUF1214_C_sf"/>
</dbReference>
<feature type="transmembrane region" description="Helical" evidence="1">
    <location>
        <begin position="44"/>
        <end position="64"/>
    </location>
</feature>
<feature type="domain" description="DUF1214" evidence="2">
    <location>
        <begin position="358"/>
        <end position="477"/>
    </location>
</feature>
<dbReference type="PANTHER" id="PTHR36509:SF2">
    <property type="entry name" value="BLL3101 PROTEIN"/>
    <property type="match status" value="1"/>
</dbReference>
<dbReference type="AlphaFoldDB" id="A0A2J6QUZ6"/>
<keyword evidence="1" id="KW-0472">Membrane</keyword>
<proteinExistence type="predicted"/>
<evidence type="ECO:0000259" key="3">
    <source>
        <dbReference type="Pfam" id="PF06863"/>
    </source>
</evidence>
<sequence length="497" mass="53772">MFPNVNSVQNLLRFTLIVPMIVAPSLGSSIVARQITTSSLEASNSVALALVYAYPLTLYVQTFYNTTASVGANTINRGNTTSTASNPILVRPNADYVYSPVAIDLSHDNVEVTLPNITDRSYVFPFYDLYGDNFANLGSVANSPPGKYLVRLSDDCEPGLVMGHTEFPQYLGVITSPTTWGSMMIRIVTFNNGTDLQAVLKIESQIDIKPVSRSDSPSGPALTTETLKGSSILNEAALKTPWGLNASDATTILTLMAAIEEYNGPENSSDYDAVQEMFRAAGISRGVYTPPPQLNLTLTSLIIANNITAALSTQSNFIQLGNSWKNLIPALCGDFHEHYLFRAYTAYTGYLQLVSTQAIYPEYVVDGSNELSVTMNESYVIQFSGKPPAASWSLTPYADNYLIPNGLNRYSLHEQSNITYPDGSLVYSDDNNTTDGPFEILLQAANVAPPANWTSNWLPAPAGGGSFTINLRAYGPTAALSNGSYVYPVVTKLSVKV</sequence>
<dbReference type="Pfam" id="PF06742">
    <property type="entry name" value="DUF1214"/>
    <property type="match status" value="1"/>
</dbReference>